<proteinExistence type="predicted"/>
<evidence type="ECO:0000313" key="4">
    <source>
        <dbReference type="EMBL" id="GCC51053.1"/>
    </source>
</evidence>
<protein>
    <recommendedName>
        <fullName evidence="3">SbsA Ig-like domain-containing protein</fullName>
    </recommendedName>
</protein>
<dbReference type="OrthoDB" id="9809989at2"/>
<dbReference type="AlphaFoldDB" id="A0A401U833"/>
<evidence type="ECO:0000259" key="3">
    <source>
        <dbReference type="Pfam" id="PF13205"/>
    </source>
</evidence>
<keyword evidence="1 2" id="KW-0732">Signal</keyword>
<feature type="signal peptide" evidence="2">
    <location>
        <begin position="1"/>
        <end position="20"/>
    </location>
</feature>
<accession>A0A401U833</accession>
<keyword evidence="5" id="KW-1185">Reference proteome</keyword>
<feature type="chain" id="PRO_5019003715" description="SbsA Ig-like domain-containing protein" evidence="2">
    <location>
        <begin position="21"/>
        <end position="576"/>
    </location>
</feature>
<evidence type="ECO:0000256" key="1">
    <source>
        <dbReference type="ARBA" id="ARBA00022729"/>
    </source>
</evidence>
<dbReference type="InterPro" id="IPR032812">
    <property type="entry name" value="SbsA_Ig"/>
</dbReference>
<name>A0A401U833_9BACT</name>
<evidence type="ECO:0000256" key="2">
    <source>
        <dbReference type="SAM" id="SignalP"/>
    </source>
</evidence>
<dbReference type="EMBL" id="BHXQ01000002">
    <property type="protein sequence ID" value="GCC51053.1"/>
    <property type="molecule type" value="Genomic_DNA"/>
</dbReference>
<evidence type="ECO:0000313" key="5">
    <source>
        <dbReference type="Proteomes" id="UP000288227"/>
    </source>
</evidence>
<dbReference type="Proteomes" id="UP000288227">
    <property type="component" value="Unassembled WGS sequence"/>
</dbReference>
<dbReference type="InterPro" id="IPR018673">
    <property type="entry name" value="DUF2141"/>
</dbReference>
<dbReference type="SUPFAM" id="SSF49478">
    <property type="entry name" value="Cna protein B-type domain"/>
    <property type="match status" value="1"/>
</dbReference>
<organism evidence="4 5">
    <name type="scientific">Chryseotalea sanaruensis</name>
    <dbReference type="NCBI Taxonomy" id="2482724"/>
    <lineage>
        <taxon>Bacteria</taxon>
        <taxon>Pseudomonadati</taxon>
        <taxon>Bacteroidota</taxon>
        <taxon>Cytophagia</taxon>
        <taxon>Cytophagales</taxon>
        <taxon>Chryseotaleaceae</taxon>
        <taxon>Chryseotalea</taxon>
    </lineage>
</organism>
<sequence>MNRVLALLYVVLLISCAQQTNPTGGPKDEEPPVLLESNPKNGSVNFKGNQIELTFSEPIQLMAVKEQLIISPNIKETETSFVRNKVILKLKSPLRDSTTYTINFREAVQDLTEKNIAKDVKLAISTGTYLDSLKISGHVYELPSGKPMKDVTIALHYQNDTFNIFKHRAEIVTKADENGEFVIENLKPTNYYLYAFQDKNKNLIVDGRNEKYGFLTRKFSLLENEENIEVPLVSLDSRTIKFISAKPFQNYYYVKTSKAIASYSLQFSGQVKNISQIGEDKASIKVYKNFTDVDSLNARFIIRDSLNNQIDTTLYVKFNPPNPQARLDKFTSSLDQVTILKKNNQLNGLIKFNKPLKQLNLDSIYFSVDSLTRYSIEQADIKLDTQLLTITISKLLPQLEAAKSSEVIETEIPKTKGLTSKGNTVSKLNELILGKSALISVDQDSSARLNIKPKMFSEEDLAITNVDSNSKSLYYFIELINSKGQVIQTAYNQAKFSFTNIEPGEYSVRLIEDINNNGKWDAGNYFKSEEPEPIFYYFDDTGSPKFNIKANWEYGPLLIDTEKGVNNLGTKKEKSN</sequence>
<feature type="domain" description="SbsA Ig-like" evidence="3">
    <location>
        <begin position="28"/>
        <end position="122"/>
    </location>
</feature>
<reference evidence="4 5" key="1">
    <citation type="submission" date="2018-11" db="EMBL/GenBank/DDBJ databases">
        <title>Chryseotalea sanarue gen. nov., sp., nov., a member of the family Cytophagaceae, isolated from a brackish lake in Hamamatsu Japan.</title>
        <authorList>
            <person name="Maejima Y."/>
            <person name="Iino T."/>
            <person name="Muraguchi Y."/>
            <person name="Fukuda K."/>
            <person name="Ohkuma M."/>
            <person name="Moriuchi R."/>
            <person name="Dohra H."/>
            <person name="Kimbara K."/>
            <person name="Shintani M."/>
        </authorList>
    </citation>
    <scope>NUCLEOTIDE SEQUENCE [LARGE SCALE GENOMIC DNA]</scope>
    <source>
        <strain evidence="4 5">Ys</strain>
    </source>
</reference>
<dbReference type="RefSeq" id="WP_127121696.1">
    <property type="nucleotide sequence ID" value="NZ_BHXQ01000002.1"/>
</dbReference>
<dbReference type="PROSITE" id="PS51257">
    <property type="entry name" value="PROKAR_LIPOPROTEIN"/>
    <property type="match status" value="1"/>
</dbReference>
<dbReference type="Pfam" id="PF13205">
    <property type="entry name" value="Big_5"/>
    <property type="match status" value="1"/>
</dbReference>
<comment type="caution">
    <text evidence="4">The sequence shown here is derived from an EMBL/GenBank/DDBJ whole genome shotgun (WGS) entry which is preliminary data.</text>
</comment>
<dbReference type="Pfam" id="PF09912">
    <property type="entry name" value="DUF2141"/>
    <property type="match status" value="1"/>
</dbReference>
<dbReference type="Gene3D" id="2.60.40.1220">
    <property type="match status" value="1"/>
</dbReference>
<dbReference type="InterPro" id="IPR014755">
    <property type="entry name" value="Cu-Rt/internalin_Ig-like"/>
</dbReference>
<gene>
    <name evidence="4" type="ORF">SanaruYs_12730</name>
</gene>